<reference evidence="2" key="1">
    <citation type="submission" date="2022-03" db="EMBL/GenBank/DDBJ databases">
        <authorList>
            <person name="Lindestad O."/>
        </authorList>
    </citation>
    <scope>NUCLEOTIDE SEQUENCE</scope>
</reference>
<organism evidence="2 3">
    <name type="scientific">Pararge aegeria aegeria</name>
    <dbReference type="NCBI Taxonomy" id="348720"/>
    <lineage>
        <taxon>Eukaryota</taxon>
        <taxon>Metazoa</taxon>
        <taxon>Ecdysozoa</taxon>
        <taxon>Arthropoda</taxon>
        <taxon>Hexapoda</taxon>
        <taxon>Insecta</taxon>
        <taxon>Pterygota</taxon>
        <taxon>Neoptera</taxon>
        <taxon>Endopterygota</taxon>
        <taxon>Lepidoptera</taxon>
        <taxon>Glossata</taxon>
        <taxon>Ditrysia</taxon>
        <taxon>Papilionoidea</taxon>
        <taxon>Nymphalidae</taxon>
        <taxon>Satyrinae</taxon>
        <taxon>Satyrini</taxon>
        <taxon>Parargina</taxon>
        <taxon>Pararge</taxon>
    </lineage>
</organism>
<dbReference type="EMBL" id="CAKXAJ010026348">
    <property type="protein sequence ID" value="CAH2267218.1"/>
    <property type="molecule type" value="Genomic_DNA"/>
</dbReference>
<evidence type="ECO:0000313" key="2">
    <source>
        <dbReference type="EMBL" id="CAH2267218.1"/>
    </source>
</evidence>
<name>A0A8S4SIV9_9NEOP</name>
<accession>A0A8S4SIV9</accession>
<feature type="region of interest" description="Disordered" evidence="1">
    <location>
        <begin position="1"/>
        <end position="25"/>
    </location>
</feature>
<dbReference type="Proteomes" id="UP000838756">
    <property type="component" value="Unassembled WGS sequence"/>
</dbReference>
<dbReference type="OrthoDB" id="6500128at2759"/>
<dbReference type="AlphaFoldDB" id="A0A8S4SIV9"/>
<evidence type="ECO:0000313" key="3">
    <source>
        <dbReference type="Proteomes" id="UP000838756"/>
    </source>
</evidence>
<sequence>MVSGNKSPGDPMKIPPKNREKKTNNYKRANIFSKTWFVWMMPTFWRGYKRDLYDSDLTKPKDNHLSDKLGDRLEKSIAILDLIFGLALADNNLRGCYGVTGESGASAEARPKARQYDIGGEVGDVDPRVPPARTSAQLDVKLTLVDFWTNYCLVCNPA</sequence>
<evidence type="ECO:0000256" key="1">
    <source>
        <dbReference type="SAM" id="MobiDB-lite"/>
    </source>
</evidence>
<protein>
    <submittedName>
        <fullName evidence="2">Jg2946 protein</fullName>
    </submittedName>
</protein>
<gene>
    <name evidence="2" type="primary">jg2946</name>
    <name evidence="2" type="ORF">PAEG_LOCUS25782</name>
</gene>
<comment type="caution">
    <text evidence="2">The sequence shown here is derived from an EMBL/GenBank/DDBJ whole genome shotgun (WGS) entry which is preliminary data.</text>
</comment>
<keyword evidence="3" id="KW-1185">Reference proteome</keyword>
<proteinExistence type="predicted"/>